<keyword evidence="1 3" id="KW-0694">RNA-binding</keyword>
<comment type="function">
    <text evidence="3">RNA chaperone that binds small regulatory RNA (sRNAs) and mRNAs to facilitate mRNA translational regulation in response to envelope stress, environmental stress and changes in metabolite concentrations. Also binds with high specificity to tRNAs.</text>
</comment>
<dbReference type="GO" id="GO:0005829">
    <property type="term" value="C:cytosol"/>
    <property type="evidence" value="ECO:0007669"/>
    <property type="project" value="TreeGrafter"/>
</dbReference>
<dbReference type="PROSITE" id="PS52002">
    <property type="entry name" value="SM"/>
    <property type="match status" value="1"/>
</dbReference>
<dbReference type="Pfam" id="PF17209">
    <property type="entry name" value="Hfq"/>
    <property type="match status" value="1"/>
</dbReference>
<dbReference type="InterPro" id="IPR047575">
    <property type="entry name" value="Sm"/>
</dbReference>
<feature type="domain" description="Sm" evidence="4">
    <location>
        <begin position="10"/>
        <end position="69"/>
    </location>
</feature>
<protein>
    <recommendedName>
        <fullName evidence="3">RNA-binding protein Hfq</fullName>
    </recommendedName>
</protein>
<name>A0A0G0V7U0_9BACT</name>
<accession>A0A0G0V7U0</accession>
<dbReference type="AlphaFoldDB" id="A0A0G0V7U0"/>
<dbReference type="PANTHER" id="PTHR34772:SF1">
    <property type="entry name" value="RNA-BINDING PROTEIN HFQ"/>
    <property type="match status" value="1"/>
</dbReference>
<reference evidence="5 6" key="1">
    <citation type="journal article" date="2015" name="Nature">
        <title>rRNA introns, odd ribosomes, and small enigmatic genomes across a large radiation of phyla.</title>
        <authorList>
            <person name="Brown C.T."/>
            <person name="Hug L.A."/>
            <person name="Thomas B.C."/>
            <person name="Sharon I."/>
            <person name="Castelle C.J."/>
            <person name="Singh A."/>
            <person name="Wilkins M.J."/>
            <person name="Williams K.H."/>
            <person name="Banfield J.F."/>
        </authorList>
    </citation>
    <scope>NUCLEOTIDE SEQUENCE [LARGE SCALE GENOMIC DNA]</scope>
</reference>
<evidence type="ECO:0000256" key="3">
    <source>
        <dbReference type="HAMAP-Rule" id="MF_00436"/>
    </source>
</evidence>
<dbReference type="InterPro" id="IPR010920">
    <property type="entry name" value="LSM_dom_sf"/>
</dbReference>
<dbReference type="GO" id="GO:0043487">
    <property type="term" value="P:regulation of RNA stability"/>
    <property type="evidence" value="ECO:0007669"/>
    <property type="project" value="TreeGrafter"/>
</dbReference>
<comment type="caution">
    <text evidence="5">The sequence shown here is derived from an EMBL/GenBank/DDBJ whole genome shotgun (WGS) entry which is preliminary data.</text>
</comment>
<evidence type="ECO:0000256" key="2">
    <source>
        <dbReference type="ARBA" id="ARBA00023016"/>
    </source>
</evidence>
<dbReference type="CDD" id="cd01716">
    <property type="entry name" value="Hfq"/>
    <property type="match status" value="1"/>
</dbReference>
<evidence type="ECO:0000259" key="4">
    <source>
        <dbReference type="PROSITE" id="PS52002"/>
    </source>
</evidence>
<dbReference type="NCBIfam" id="TIGR02383">
    <property type="entry name" value="Hfq"/>
    <property type="match status" value="1"/>
</dbReference>
<gene>
    <name evidence="3" type="primary">hfq</name>
    <name evidence="5" type="ORF">UU48_C0043G0006</name>
</gene>
<comment type="similarity">
    <text evidence="3">Belongs to the Hfq family.</text>
</comment>
<dbReference type="GO" id="GO:0003723">
    <property type="term" value="F:RNA binding"/>
    <property type="evidence" value="ECO:0007669"/>
    <property type="project" value="UniProtKB-UniRule"/>
</dbReference>
<evidence type="ECO:0000313" key="5">
    <source>
        <dbReference type="EMBL" id="KKR95761.1"/>
    </source>
</evidence>
<dbReference type="Gene3D" id="2.30.30.100">
    <property type="match status" value="1"/>
</dbReference>
<sequence length="88" mass="10387">MSRPTFNLQDQFLNHLRKERTPVTVHILNGTKITGIIRGFDNFSILLKGENQHFIYKHSVALIVPRKAIRDFDMKEHEERKMEEVVNV</sequence>
<proteinExistence type="inferred from homology"/>
<dbReference type="Proteomes" id="UP000034746">
    <property type="component" value="Unassembled WGS sequence"/>
</dbReference>
<dbReference type="EMBL" id="LCAU01000043">
    <property type="protein sequence ID" value="KKR95761.1"/>
    <property type="molecule type" value="Genomic_DNA"/>
</dbReference>
<dbReference type="GO" id="GO:0006355">
    <property type="term" value="P:regulation of DNA-templated transcription"/>
    <property type="evidence" value="ECO:0007669"/>
    <property type="project" value="InterPro"/>
</dbReference>
<dbReference type="SUPFAM" id="SSF50182">
    <property type="entry name" value="Sm-like ribonucleoproteins"/>
    <property type="match status" value="1"/>
</dbReference>
<dbReference type="InterPro" id="IPR005001">
    <property type="entry name" value="Hfq"/>
</dbReference>
<keyword evidence="2 3" id="KW-0346">Stress response</keyword>
<dbReference type="PANTHER" id="PTHR34772">
    <property type="entry name" value="RNA-BINDING PROTEIN HFQ"/>
    <property type="match status" value="1"/>
</dbReference>
<comment type="subunit">
    <text evidence="3">Homohexamer.</text>
</comment>
<evidence type="ECO:0000313" key="6">
    <source>
        <dbReference type="Proteomes" id="UP000034746"/>
    </source>
</evidence>
<evidence type="ECO:0000256" key="1">
    <source>
        <dbReference type="ARBA" id="ARBA00022884"/>
    </source>
</evidence>
<organism evidence="5 6">
    <name type="scientific">Candidatus Uhrbacteria bacterium GW2011_GWF2_41_16</name>
    <dbReference type="NCBI Taxonomy" id="1618997"/>
    <lineage>
        <taxon>Bacteria</taxon>
        <taxon>Candidatus Uhriibacteriota</taxon>
    </lineage>
</organism>
<dbReference type="GO" id="GO:0045974">
    <property type="term" value="P:regulation of translation, ncRNA-mediated"/>
    <property type="evidence" value="ECO:0007669"/>
    <property type="project" value="TreeGrafter"/>
</dbReference>
<dbReference type="HAMAP" id="MF_00436">
    <property type="entry name" value="Hfq"/>
    <property type="match status" value="1"/>
</dbReference>